<evidence type="ECO:0000256" key="1">
    <source>
        <dbReference type="SAM" id="MobiDB-lite"/>
    </source>
</evidence>
<dbReference type="AlphaFoldDB" id="A0A928TVX6"/>
<protein>
    <submittedName>
        <fullName evidence="2">Uncharacterized protein</fullName>
    </submittedName>
</protein>
<evidence type="ECO:0000313" key="3">
    <source>
        <dbReference type="Proteomes" id="UP000710385"/>
    </source>
</evidence>
<gene>
    <name evidence="2" type="ORF">HS096_03275</name>
</gene>
<sequence length="244" mass="25701">MKYAWIFLAAMFAACSLDQEGTALFPSNDAGDGDVQVPPDGSWPDVNMDADGEAEASLPDAGPDAVFDAEEDQDADAPPDAFADVVADVVEDAVTDVQLDAPVDVVQDAPVDTGTTNCLTKGIRVRWKPPTGSVNSPIVQANGAVSNPNDFKAMCTASQDLDPDPYIFDCCFTTTSAPKNTLVYFDFVLMNSNHACGISGCPVPFSQYAVWADGKLLVDYAVTFLPGCQVAGSCPYVLQASIPP</sequence>
<evidence type="ECO:0000313" key="2">
    <source>
        <dbReference type="EMBL" id="MBE7525380.1"/>
    </source>
</evidence>
<dbReference type="Proteomes" id="UP000710385">
    <property type="component" value="Unassembled WGS sequence"/>
</dbReference>
<proteinExistence type="predicted"/>
<accession>A0A928TVX6</accession>
<comment type="caution">
    <text evidence="2">The sequence shown here is derived from an EMBL/GenBank/DDBJ whole genome shotgun (WGS) entry which is preliminary data.</text>
</comment>
<feature type="region of interest" description="Disordered" evidence="1">
    <location>
        <begin position="27"/>
        <end position="77"/>
    </location>
</feature>
<name>A0A928TVX6_UNCKA</name>
<reference evidence="2" key="1">
    <citation type="submission" date="2020-05" db="EMBL/GenBank/DDBJ databases">
        <title>High-Quality Genomes of Partial-Nitritation/Anammox System by Hierarchical Clustering Based Hybrid Assembly.</title>
        <authorList>
            <person name="Liu L."/>
            <person name="Wang Y."/>
            <person name="Che Y."/>
            <person name="Chen Y."/>
            <person name="Xia Y."/>
            <person name="Luo R."/>
            <person name="Cheng S.H."/>
            <person name="Zheng C."/>
            <person name="Zhang T."/>
        </authorList>
    </citation>
    <scope>NUCLEOTIDE SEQUENCE</scope>
    <source>
        <strain evidence="2">H1_PAT1</strain>
    </source>
</reference>
<organism evidence="2 3">
    <name type="scientific">candidate division WWE3 bacterium</name>
    <dbReference type="NCBI Taxonomy" id="2053526"/>
    <lineage>
        <taxon>Bacteria</taxon>
        <taxon>Katanobacteria</taxon>
    </lineage>
</organism>
<dbReference type="PROSITE" id="PS51257">
    <property type="entry name" value="PROKAR_LIPOPROTEIN"/>
    <property type="match status" value="1"/>
</dbReference>
<feature type="compositionally biased region" description="Acidic residues" evidence="1">
    <location>
        <begin position="67"/>
        <end position="77"/>
    </location>
</feature>
<dbReference type="EMBL" id="JABTTY010000001">
    <property type="protein sequence ID" value="MBE7525380.1"/>
    <property type="molecule type" value="Genomic_DNA"/>
</dbReference>